<accession>A0ABX5H5K9</accession>
<protein>
    <submittedName>
        <fullName evidence="2">Uncharacterized protein</fullName>
    </submittedName>
</protein>
<evidence type="ECO:0000256" key="1">
    <source>
        <dbReference type="SAM" id="MobiDB-lite"/>
    </source>
</evidence>
<sequence length="71" mass="8308">MAVYKVKISISRIQVQNLLIPNRNDEIYKTNHKLNYLMAVAQTTEHNNTHNITQRGITSHYKNAQKTTRQI</sequence>
<proteinExistence type="predicted"/>
<organism evidence="2 3">
    <name type="scientific">Photobacterium angustum</name>
    <dbReference type="NCBI Taxonomy" id="661"/>
    <lineage>
        <taxon>Bacteria</taxon>
        <taxon>Pseudomonadati</taxon>
        <taxon>Pseudomonadota</taxon>
        <taxon>Gammaproteobacteria</taxon>
        <taxon>Vibrionales</taxon>
        <taxon>Vibrionaceae</taxon>
        <taxon>Photobacterium</taxon>
    </lineage>
</organism>
<dbReference type="Proteomes" id="UP000240989">
    <property type="component" value="Unassembled WGS sequence"/>
</dbReference>
<name>A0ABX5H5K9_PHOAN</name>
<gene>
    <name evidence="2" type="ORF">C0W27_08335</name>
</gene>
<reference evidence="2 3" key="1">
    <citation type="submission" date="2018-01" db="EMBL/GenBank/DDBJ databases">
        <title>Whole genome sequencing of Histamine producing bacteria.</title>
        <authorList>
            <person name="Butler K."/>
        </authorList>
    </citation>
    <scope>NUCLEOTIDE SEQUENCE [LARGE SCALE GENOMIC DNA]</scope>
    <source>
        <strain evidence="2 3">A6-1</strain>
    </source>
</reference>
<comment type="caution">
    <text evidence="2">The sequence shown here is derived from an EMBL/GenBank/DDBJ whole genome shotgun (WGS) entry which is preliminary data.</text>
</comment>
<evidence type="ECO:0000313" key="2">
    <source>
        <dbReference type="EMBL" id="PSX11161.1"/>
    </source>
</evidence>
<evidence type="ECO:0000313" key="3">
    <source>
        <dbReference type="Proteomes" id="UP000240989"/>
    </source>
</evidence>
<feature type="region of interest" description="Disordered" evidence="1">
    <location>
        <begin position="48"/>
        <end position="71"/>
    </location>
</feature>
<keyword evidence="3" id="KW-1185">Reference proteome</keyword>
<dbReference type="EMBL" id="PYOU01000005">
    <property type="protein sequence ID" value="PSX11161.1"/>
    <property type="molecule type" value="Genomic_DNA"/>
</dbReference>